<dbReference type="GO" id="GO:0016887">
    <property type="term" value="F:ATP hydrolysis activity"/>
    <property type="evidence" value="ECO:0007669"/>
    <property type="project" value="InterPro"/>
</dbReference>
<dbReference type="PANTHER" id="PTHR42939">
    <property type="entry name" value="ABC TRANSPORTER ATP-BINDING PROTEIN ALBC-RELATED"/>
    <property type="match status" value="1"/>
</dbReference>
<gene>
    <name evidence="5" type="primary">ecsA_2</name>
    <name evidence="5" type="ORF">ERS852471_02863</name>
</gene>
<sequence>MLEIKNFSKAYKQGKKAVDNISLTINSGDIFGFIGHNGAGKTTTIKSVVGILEFTEGEILIDGLSIKDKPIECKRIMAYIPDNPDLYEALTGIQYLSFISDIYGVSKSQREELIKKYADKLELTRFLGDLIGSYSHGMKQKLAVISALIHKPKLLVLDEPFVGLDPKAAHTLKEIMKEICLEGSAIFFSTHVLEVAEKLCNRVAIIKDGKIVAQGNTDEVRGNSSLEDIFMGLIDNE</sequence>
<dbReference type="PROSITE" id="PS50893">
    <property type="entry name" value="ABC_TRANSPORTER_2"/>
    <property type="match status" value="1"/>
</dbReference>
<organism evidence="5 6">
    <name type="scientific">Clostridium disporicum</name>
    <dbReference type="NCBI Taxonomy" id="84024"/>
    <lineage>
        <taxon>Bacteria</taxon>
        <taxon>Bacillati</taxon>
        <taxon>Bacillota</taxon>
        <taxon>Clostridia</taxon>
        <taxon>Eubacteriales</taxon>
        <taxon>Clostridiaceae</taxon>
        <taxon>Clostridium</taxon>
    </lineage>
</organism>
<dbReference type="OrthoDB" id="9775135at2"/>
<dbReference type="CDD" id="cd03230">
    <property type="entry name" value="ABC_DR_subfamily_A"/>
    <property type="match status" value="1"/>
</dbReference>
<evidence type="ECO:0000313" key="6">
    <source>
        <dbReference type="Proteomes" id="UP000095594"/>
    </source>
</evidence>
<dbReference type="SMART" id="SM00382">
    <property type="entry name" value="AAA"/>
    <property type="match status" value="1"/>
</dbReference>
<dbReference type="PANTHER" id="PTHR42939:SF1">
    <property type="entry name" value="ABC TRANSPORTER ATP-BINDING PROTEIN ALBC-RELATED"/>
    <property type="match status" value="1"/>
</dbReference>
<dbReference type="InterPro" id="IPR003593">
    <property type="entry name" value="AAA+_ATPase"/>
</dbReference>
<feature type="domain" description="ABC transporter" evidence="4">
    <location>
        <begin position="2"/>
        <end position="233"/>
    </location>
</feature>
<keyword evidence="1" id="KW-0813">Transport</keyword>
<name>A0A174K3F2_9CLOT</name>
<evidence type="ECO:0000256" key="2">
    <source>
        <dbReference type="ARBA" id="ARBA00022741"/>
    </source>
</evidence>
<dbReference type="SUPFAM" id="SSF52540">
    <property type="entry name" value="P-loop containing nucleoside triphosphate hydrolases"/>
    <property type="match status" value="1"/>
</dbReference>
<dbReference type="InterPro" id="IPR003439">
    <property type="entry name" value="ABC_transporter-like_ATP-bd"/>
</dbReference>
<dbReference type="Pfam" id="PF00005">
    <property type="entry name" value="ABC_tran"/>
    <property type="match status" value="1"/>
</dbReference>
<dbReference type="Proteomes" id="UP000095594">
    <property type="component" value="Unassembled WGS sequence"/>
</dbReference>
<reference evidence="5 6" key="1">
    <citation type="submission" date="2015-09" db="EMBL/GenBank/DDBJ databases">
        <authorList>
            <consortium name="Pathogen Informatics"/>
        </authorList>
    </citation>
    <scope>NUCLEOTIDE SEQUENCE [LARGE SCALE GENOMIC DNA]</scope>
    <source>
        <strain evidence="5 6">2789STDY5834856</strain>
    </source>
</reference>
<evidence type="ECO:0000259" key="4">
    <source>
        <dbReference type="PROSITE" id="PS50893"/>
    </source>
</evidence>
<dbReference type="InterPro" id="IPR027417">
    <property type="entry name" value="P-loop_NTPase"/>
</dbReference>
<accession>A0A174K3F2</accession>
<dbReference type="GO" id="GO:0005524">
    <property type="term" value="F:ATP binding"/>
    <property type="evidence" value="ECO:0007669"/>
    <property type="project" value="UniProtKB-KW"/>
</dbReference>
<dbReference type="Gene3D" id="3.40.50.300">
    <property type="entry name" value="P-loop containing nucleotide triphosphate hydrolases"/>
    <property type="match status" value="1"/>
</dbReference>
<dbReference type="InterPro" id="IPR051782">
    <property type="entry name" value="ABC_Transporter_VariousFunc"/>
</dbReference>
<proteinExistence type="predicted"/>
<keyword evidence="3" id="KW-0067">ATP-binding</keyword>
<dbReference type="RefSeq" id="WP_055267687.1">
    <property type="nucleotide sequence ID" value="NZ_CABIXQ010000024.1"/>
</dbReference>
<keyword evidence="2" id="KW-0547">Nucleotide-binding</keyword>
<dbReference type="EMBL" id="CYZX01000024">
    <property type="protein sequence ID" value="CUP04358.1"/>
    <property type="molecule type" value="Genomic_DNA"/>
</dbReference>
<evidence type="ECO:0000256" key="1">
    <source>
        <dbReference type="ARBA" id="ARBA00022448"/>
    </source>
</evidence>
<protein>
    <submittedName>
        <fullName evidence="5">Multidrug ABC transporter ATPase</fullName>
    </submittedName>
</protein>
<dbReference type="InterPro" id="IPR017871">
    <property type="entry name" value="ABC_transporter-like_CS"/>
</dbReference>
<evidence type="ECO:0000313" key="5">
    <source>
        <dbReference type="EMBL" id="CUP04358.1"/>
    </source>
</evidence>
<evidence type="ECO:0000256" key="3">
    <source>
        <dbReference type="ARBA" id="ARBA00022840"/>
    </source>
</evidence>
<dbReference type="PROSITE" id="PS00211">
    <property type="entry name" value="ABC_TRANSPORTER_1"/>
    <property type="match status" value="1"/>
</dbReference>
<dbReference type="AlphaFoldDB" id="A0A174K3F2"/>